<gene>
    <name evidence="2" type="ORF">S01H1_24646</name>
</gene>
<protein>
    <recommendedName>
        <fullName evidence="1">Uroporphyrinogen decarboxylase (URO-D) domain-containing protein</fullName>
    </recommendedName>
</protein>
<comment type="caution">
    <text evidence="2">The sequence shown here is derived from an EMBL/GenBank/DDBJ whole genome shotgun (WGS) entry which is preliminary data.</text>
</comment>
<dbReference type="Gene3D" id="3.20.20.210">
    <property type="match status" value="1"/>
</dbReference>
<accession>X0UD30</accession>
<name>X0UD30_9ZZZZ</name>
<dbReference type="PANTHER" id="PTHR47099">
    <property type="entry name" value="METHYLCOBAMIDE:COM METHYLTRANSFERASE MTBA"/>
    <property type="match status" value="1"/>
</dbReference>
<dbReference type="Pfam" id="PF01208">
    <property type="entry name" value="URO-D"/>
    <property type="match status" value="1"/>
</dbReference>
<evidence type="ECO:0000313" key="2">
    <source>
        <dbReference type="EMBL" id="GAF97226.1"/>
    </source>
</evidence>
<dbReference type="PANTHER" id="PTHR47099:SF1">
    <property type="entry name" value="METHYLCOBAMIDE:COM METHYLTRANSFERASE MTBA"/>
    <property type="match status" value="1"/>
</dbReference>
<reference evidence="2" key="1">
    <citation type="journal article" date="2014" name="Front. Microbiol.">
        <title>High frequency of phylogenetically diverse reductive dehalogenase-homologous genes in deep subseafloor sedimentary metagenomes.</title>
        <authorList>
            <person name="Kawai M."/>
            <person name="Futagami T."/>
            <person name="Toyoda A."/>
            <person name="Takaki Y."/>
            <person name="Nishi S."/>
            <person name="Hori S."/>
            <person name="Arai W."/>
            <person name="Tsubouchi T."/>
            <person name="Morono Y."/>
            <person name="Uchiyama I."/>
            <person name="Ito T."/>
            <person name="Fujiyama A."/>
            <person name="Inagaki F."/>
            <person name="Takami H."/>
        </authorList>
    </citation>
    <scope>NUCLEOTIDE SEQUENCE</scope>
    <source>
        <strain evidence="2">Expedition CK06-06</strain>
    </source>
</reference>
<dbReference type="AlphaFoldDB" id="X0UD30"/>
<organism evidence="2">
    <name type="scientific">marine sediment metagenome</name>
    <dbReference type="NCBI Taxonomy" id="412755"/>
    <lineage>
        <taxon>unclassified sequences</taxon>
        <taxon>metagenomes</taxon>
        <taxon>ecological metagenomes</taxon>
    </lineage>
</organism>
<dbReference type="GO" id="GO:0004853">
    <property type="term" value="F:uroporphyrinogen decarboxylase activity"/>
    <property type="evidence" value="ECO:0007669"/>
    <property type="project" value="InterPro"/>
</dbReference>
<dbReference type="EMBL" id="BARS01014826">
    <property type="protein sequence ID" value="GAF97226.1"/>
    <property type="molecule type" value="Genomic_DNA"/>
</dbReference>
<feature type="non-terminal residue" evidence="2">
    <location>
        <position position="1"/>
    </location>
</feature>
<dbReference type="InterPro" id="IPR052024">
    <property type="entry name" value="Methanogen_methyltrans"/>
</dbReference>
<feature type="non-terminal residue" evidence="2">
    <location>
        <position position="294"/>
    </location>
</feature>
<dbReference type="GO" id="GO:0006779">
    <property type="term" value="P:porphyrin-containing compound biosynthetic process"/>
    <property type="evidence" value="ECO:0007669"/>
    <property type="project" value="InterPro"/>
</dbReference>
<feature type="domain" description="Uroporphyrinogen decarboxylase (URO-D)" evidence="1">
    <location>
        <begin position="49"/>
        <end position="294"/>
    </location>
</feature>
<dbReference type="InterPro" id="IPR038071">
    <property type="entry name" value="UROD/MetE-like_sf"/>
</dbReference>
<dbReference type="SUPFAM" id="SSF51726">
    <property type="entry name" value="UROD/MetE-like"/>
    <property type="match status" value="1"/>
</dbReference>
<dbReference type="InterPro" id="IPR000257">
    <property type="entry name" value="Uroporphyrinogen_deCOase"/>
</dbReference>
<evidence type="ECO:0000259" key="1">
    <source>
        <dbReference type="Pfam" id="PF01208"/>
    </source>
</evidence>
<proteinExistence type="predicted"/>
<sequence>SASFQIEIKEMEGGKYTYFYDEYGIGWRMPKVGGLYYDMFDHPLSGDIDEWDVDRYVLPDPTNPARFAGIREAAKRVLEEEQRALIVGNISAGIFEMYLWTRGFQHGYSDLIGNPALSQKILRGFTDMQLAYWEKIFDSLDDMIDVVQLADDFAGQHDMLISPSSYRKYLKPLHKEMFDFIHSRSSAKIFLHSCGSIRKVIPDLIEIGLDIINPVQVSAAGMDSAELKREYGRDLTFWGGGVDTQRAFDENHTPEEVREDVKRRITDLMPGGGFVFATVHNILSNVPPENIMAM</sequence>